<accession>A0A138ZYR3</accession>
<dbReference type="Proteomes" id="UP000070544">
    <property type="component" value="Unassembled WGS sequence"/>
</dbReference>
<name>A0A138ZYR3_GONPJ</name>
<dbReference type="InterPro" id="IPR029151">
    <property type="entry name" value="Sensor-like_sf"/>
</dbReference>
<feature type="region of interest" description="Disordered" evidence="1">
    <location>
        <begin position="325"/>
        <end position="376"/>
    </location>
</feature>
<dbReference type="SUPFAM" id="SSF103190">
    <property type="entry name" value="Sensory domain-like"/>
    <property type="match status" value="1"/>
</dbReference>
<keyword evidence="2" id="KW-1133">Transmembrane helix</keyword>
<dbReference type="Gene3D" id="6.10.340.10">
    <property type="match status" value="1"/>
</dbReference>
<dbReference type="EMBL" id="KQ965865">
    <property type="protein sequence ID" value="KXS09415.1"/>
    <property type="molecule type" value="Genomic_DNA"/>
</dbReference>
<evidence type="ECO:0000256" key="1">
    <source>
        <dbReference type="SAM" id="MobiDB-lite"/>
    </source>
</evidence>
<dbReference type="OrthoDB" id="2150145at2759"/>
<gene>
    <name evidence="3" type="ORF">M427DRAFT_231039</name>
</gene>
<reference evidence="3 4" key="1">
    <citation type="journal article" date="2015" name="Genome Biol. Evol.">
        <title>Phylogenomic analyses indicate that early fungi evolved digesting cell walls of algal ancestors of land plants.</title>
        <authorList>
            <person name="Chang Y."/>
            <person name="Wang S."/>
            <person name="Sekimoto S."/>
            <person name="Aerts A.L."/>
            <person name="Choi C."/>
            <person name="Clum A."/>
            <person name="LaButti K.M."/>
            <person name="Lindquist E.A."/>
            <person name="Yee Ngan C."/>
            <person name="Ohm R.A."/>
            <person name="Salamov A.A."/>
            <person name="Grigoriev I.V."/>
            <person name="Spatafora J.W."/>
            <person name="Berbee M.L."/>
        </authorList>
    </citation>
    <scope>NUCLEOTIDE SEQUENCE [LARGE SCALE GENOMIC DNA]</scope>
    <source>
        <strain evidence="3 4">JEL478</strain>
    </source>
</reference>
<evidence type="ECO:0000313" key="4">
    <source>
        <dbReference type="Proteomes" id="UP000070544"/>
    </source>
</evidence>
<evidence type="ECO:0000256" key="2">
    <source>
        <dbReference type="SAM" id="Phobius"/>
    </source>
</evidence>
<dbReference type="Gene3D" id="3.30.450.20">
    <property type="entry name" value="PAS domain"/>
    <property type="match status" value="1"/>
</dbReference>
<keyword evidence="2" id="KW-0812">Transmembrane</keyword>
<keyword evidence="2" id="KW-0472">Membrane</keyword>
<evidence type="ECO:0000313" key="3">
    <source>
        <dbReference type="EMBL" id="KXS09415.1"/>
    </source>
</evidence>
<dbReference type="CDD" id="cd12913">
    <property type="entry name" value="PDC1_MCP_like"/>
    <property type="match status" value="1"/>
</dbReference>
<sequence length="376" mass="40497">MDPIFRSSYQLNPNVAILYVGFDEGGVYRRYPGTGDSRNQTAYDPRVRPWYKDAQANPTSAYVVTDPYRDAFGQGWEITVSSLIRNTSSGAIIGVAGVDVVIDTLKATLESQAAKGGSMSLYQTNGVALSNPSWNLKTWTADVPFTYRNATNPTINADLWDRMRSASSGVASSEVYKDPSSGDNYLVVYKVLNITNGKLSPSYVSVSAFPMALVNIPVQNVQARMNNILATYSGISVGIFLAVLIIVSTSVAILANSAAQPLVRLSHESEKISRNIGENDLFAGVDPTNGGGKGIALARIDETEELSQRFYSMIETLRATTKAPAGKANPFYKNSEMPDWNSNVHSKNVVDKVPDLPPPSYEAAESPESGTPGSAA</sequence>
<dbReference type="STRING" id="1344416.A0A138ZYR3"/>
<protein>
    <submittedName>
        <fullName evidence="3">Uncharacterized protein</fullName>
    </submittedName>
</protein>
<proteinExistence type="predicted"/>
<feature type="transmembrane region" description="Helical" evidence="2">
    <location>
        <begin position="229"/>
        <end position="255"/>
    </location>
</feature>
<keyword evidence="4" id="KW-1185">Reference proteome</keyword>
<dbReference type="AlphaFoldDB" id="A0A138ZYR3"/>
<organism evidence="3 4">
    <name type="scientific">Gonapodya prolifera (strain JEL478)</name>
    <name type="common">Monoblepharis prolifera</name>
    <dbReference type="NCBI Taxonomy" id="1344416"/>
    <lineage>
        <taxon>Eukaryota</taxon>
        <taxon>Fungi</taxon>
        <taxon>Fungi incertae sedis</taxon>
        <taxon>Chytridiomycota</taxon>
        <taxon>Chytridiomycota incertae sedis</taxon>
        <taxon>Monoblepharidomycetes</taxon>
        <taxon>Monoblepharidales</taxon>
        <taxon>Gonapodyaceae</taxon>
        <taxon>Gonapodya</taxon>
    </lineage>
</organism>
<dbReference type="Pfam" id="PF22673">
    <property type="entry name" value="MCP-like_PDC_1"/>
    <property type="match status" value="1"/>
</dbReference>